<sequence>MILLSRSQNFSKQKAQEITFKNLQPKIEVTYLEGRGRDEALNPFFTNRDGNNAVQELFVYDDFVVALSVHGIVNHNQKEKIRSIFMNNLNDSIFVVSVRERQDCSKMKCRSLPIKQLREGNNKGLKLFSNFVLKWPDFIEFDELNSKIVTKHTEEGAYRVWSLETYQMLYVLTHEFLAEFKICNGVMLLLFNPVGNSIPMTIINVHNGEPLMNIAYQGQLGEIEFVEQFNENILIKQKDKPLKIHDILTNQSKFIYNFESPDAFIFVYEKELFVSLREGKITIWSTDGSMVTNFNQQVLYSQEPERRKIQERNYVISLSTSRRFLFTVIKEEQLPANQNNLENPENPHHGILLQAQSLTTSSNRVLTPNQTSLRSNINIEPPKKSTDVIINVIDIQKGKLISEIRASTSKKNNLKLSPKKFEKLMNTITYVFYDELRHEVITGHESGSVVIWN</sequence>
<dbReference type="PANTHER" id="PTHR31789">
    <property type="entry name" value="OS05G0482600 PROTEIN"/>
    <property type="match status" value="1"/>
</dbReference>
<dbReference type="OrthoDB" id="336008at2759"/>
<dbReference type="InParanoid" id="A0A078A861"/>
<dbReference type="Pfam" id="PF25463">
    <property type="entry name" value="DUF7899"/>
    <property type="match status" value="1"/>
</dbReference>
<name>A0A078A861_STYLE</name>
<dbReference type="SUPFAM" id="SSF50978">
    <property type="entry name" value="WD40 repeat-like"/>
    <property type="match status" value="1"/>
</dbReference>
<dbReference type="AlphaFoldDB" id="A0A078A861"/>
<keyword evidence="2" id="KW-1185">Reference proteome</keyword>
<dbReference type="PANTHER" id="PTHR31789:SF1">
    <property type="entry name" value="OS05G0482600 PROTEIN"/>
    <property type="match status" value="1"/>
</dbReference>
<gene>
    <name evidence="1" type="primary">Contig11224.g570</name>
    <name evidence="1" type="ORF">STYLEM_7422</name>
</gene>
<evidence type="ECO:0000313" key="2">
    <source>
        <dbReference type="Proteomes" id="UP000039865"/>
    </source>
</evidence>
<organism evidence="1 2">
    <name type="scientific">Stylonychia lemnae</name>
    <name type="common">Ciliate</name>
    <dbReference type="NCBI Taxonomy" id="5949"/>
    <lineage>
        <taxon>Eukaryota</taxon>
        <taxon>Sar</taxon>
        <taxon>Alveolata</taxon>
        <taxon>Ciliophora</taxon>
        <taxon>Intramacronucleata</taxon>
        <taxon>Spirotrichea</taxon>
        <taxon>Stichotrichia</taxon>
        <taxon>Sporadotrichida</taxon>
        <taxon>Oxytrichidae</taxon>
        <taxon>Stylonychinae</taxon>
        <taxon>Stylonychia</taxon>
    </lineage>
</organism>
<protein>
    <submittedName>
        <fullName evidence="1">Uncharacterized protein</fullName>
    </submittedName>
</protein>
<dbReference type="Proteomes" id="UP000039865">
    <property type="component" value="Unassembled WGS sequence"/>
</dbReference>
<dbReference type="InterPro" id="IPR057221">
    <property type="entry name" value="DUF7899"/>
</dbReference>
<dbReference type="InterPro" id="IPR036322">
    <property type="entry name" value="WD40_repeat_dom_sf"/>
</dbReference>
<reference evidence="1 2" key="1">
    <citation type="submission" date="2014-06" db="EMBL/GenBank/DDBJ databases">
        <authorList>
            <person name="Swart Estienne"/>
        </authorList>
    </citation>
    <scope>NUCLEOTIDE SEQUENCE [LARGE SCALE GENOMIC DNA]</scope>
    <source>
        <strain evidence="1 2">130c</strain>
    </source>
</reference>
<evidence type="ECO:0000313" key="1">
    <source>
        <dbReference type="EMBL" id="CDW78445.1"/>
    </source>
</evidence>
<dbReference type="EMBL" id="CCKQ01007099">
    <property type="protein sequence ID" value="CDW78445.1"/>
    <property type="molecule type" value="Genomic_DNA"/>
</dbReference>
<accession>A0A078A861</accession>
<proteinExistence type="predicted"/>